<accession>A0ABP5GNJ6</accession>
<gene>
    <name evidence="1" type="ORF">GCM10009839_63580</name>
</gene>
<keyword evidence="2" id="KW-1185">Reference proteome</keyword>
<evidence type="ECO:0000313" key="2">
    <source>
        <dbReference type="Proteomes" id="UP001500751"/>
    </source>
</evidence>
<organism evidence="1 2">
    <name type="scientific">Catenulispora yoronensis</name>
    <dbReference type="NCBI Taxonomy" id="450799"/>
    <lineage>
        <taxon>Bacteria</taxon>
        <taxon>Bacillati</taxon>
        <taxon>Actinomycetota</taxon>
        <taxon>Actinomycetes</taxon>
        <taxon>Catenulisporales</taxon>
        <taxon>Catenulisporaceae</taxon>
        <taxon>Catenulispora</taxon>
    </lineage>
</organism>
<dbReference type="EMBL" id="BAAAQN010000046">
    <property type="protein sequence ID" value="GAA2049051.1"/>
    <property type="molecule type" value="Genomic_DNA"/>
</dbReference>
<name>A0ABP5GNJ6_9ACTN</name>
<dbReference type="Proteomes" id="UP001500751">
    <property type="component" value="Unassembled WGS sequence"/>
</dbReference>
<proteinExistence type="predicted"/>
<comment type="caution">
    <text evidence="1">The sequence shown here is derived from an EMBL/GenBank/DDBJ whole genome shotgun (WGS) entry which is preliminary data.</text>
</comment>
<sequence length="130" mass="14435">MLEEARVHSILTDAGFVSAVPVYYCGQPACCKVADLKDALFNTTRETVVKLPVTTGEGNKFSLTITMARPIFTPLGEFDDPDTELLPDWYIEGENSAPDDQIGEKVRVYFYGEPDGVFDNAYIQTMRDNG</sequence>
<dbReference type="RefSeq" id="WP_344669375.1">
    <property type="nucleotide sequence ID" value="NZ_BAAAQN010000046.1"/>
</dbReference>
<protein>
    <submittedName>
        <fullName evidence="1">Uncharacterized protein</fullName>
    </submittedName>
</protein>
<reference evidence="2" key="1">
    <citation type="journal article" date="2019" name="Int. J. Syst. Evol. Microbiol.">
        <title>The Global Catalogue of Microorganisms (GCM) 10K type strain sequencing project: providing services to taxonomists for standard genome sequencing and annotation.</title>
        <authorList>
            <consortium name="The Broad Institute Genomics Platform"/>
            <consortium name="The Broad Institute Genome Sequencing Center for Infectious Disease"/>
            <person name="Wu L."/>
            <person name="Ma J."/>
        </authorList>
    </citation>
    <scope>NUCLEOTIDE SEQUENCE [LARGE SCALE GENOMIC DNA]</scope>
    <source>
        <strain evidence="2">JCM 16014</strain>
    </source>
</reference>
<evidence type="ECO:0000313" key="1">
    <source>
        <dbReference type="EMBL" id="GAA2049051.1"/>
    </source>
</evidence>